<dbReference type="PANTHER" id="PTHR36838:SF1">
    <property type="entry name" value="SLR1864 PROTEIN"/>
    <property type="match status" value="1"/>
</dbReference>
<feature type="transmembrane region" description="Helical" evidence="8">
    <location>
        <begin position="37"/>
        <end position="55"/>
    </location>
</feature>
<comment type="similarity">
    <text evidence="2">Belongs to the auxin efflux carrier (TC 2.A.69) family.</text>
</comment>
<feature type="transmembrane region" description="Helical" evidence="8">
    <location>
        <begin position="201"/>
        <end position="218"/>
    </location>
</feature>
<keyword evidence="3" id="KW-0813">Transport</keyword>
<proteinExistence type="inferred from homology"/>
<dbReference type="Gene3D" id="1.20.1530.20">
    <property type="match status" value="1"/>
</dbReference>
<organism evidence="9 10">
    <name type="scientific">Eupransor demetentiae</name>
    <dbReference type="NCBI Taxonomy" id="3109584"/>
    <lineage>
        <taxon>Bacteria</taxon>
        <taxon>Bacillati</taxon>
        <taxon>Bacillota</taxon>
        <taxon>Bacilli</taxon>
        <taxon>Lactobacillales</taxon>
        <taxon>Lactobacillaceae</taxon>
        <taxon>Eupransor</taxon>
    </lineage>
</organism>
<evidence type="ECO:0000256" key="5">
    <source>
        <dbReference type="ARBA" id="ARBA00022692"/>
    </source>
</evidence>
<dbReference type="RefSeq" id="WP_349642446.1">
    <property type="nucleotide sequence ID" value="NZ_CAWVOH010000004.1"/>
</dbReference>
<evidence type="ECO:0000313" key="9">
    <source>
        <dbReference type="EMBL" id="CAK8054904.1"/>
    </source>
</evidence>
<comment type="caution">
    <text evidence="9">The sequence shown here is derived from an EMBL/GenBank/DDBJ whole genome shotgun (WGS) entry which is preliminary data.</text>
</comment>
<feature type="transmembrane region" description="Helical" evidence="8">
    <location>
        <begin position="288"/>
        <end position="311"/>
    </location>
</feature>
<dbReference type="PANTHER" id="PTHR36838">
    <property type="entry name" value="AUXIN EFFLUX CARRIER FAMILY PROTEIN"/>
    <property type="match status" value="1"/>
</dbReference>
<keyword evidence="5 8" id="KW-0812">Transmembrane</keyword>
<comment type="subcellular location">
    <subcellularLocation>
        <location evidence="1">Cell membrane</location>
        <topology evidence="1">Multi-pass membrane protein</topology>
    </subcellularLocation>
</comment>
<name>A0ABP0ERF0_9LACO</name>
<gene>
    <name evidence="9" type="ORF">R54876_GBNLAHCA_01487</name>
</gene>
<feature type="transmembrane region" description="Helical" evidence="8">
    <location>
        <begin position="131"/>
        <end position="150"/>
    </location>
</feature>
<sequence>MAALWSSISGVLEVLIIILVGFGLAKRGWFDKKTSRLIAKLVTQVALPAAMISTITKNFTADILLRTLPDLRFPILSMAILFGLSIGVARILRIKKDERGLFESMFLNSNTIFIGLPINMALFGVPSLPYVLVYYMANTTIFWTLGVYLIQRDGDQGNHLSAADVAKKVFSPPLLGFMLGVVLVLLHISLPAFLTKSLTDLGNMTVPLSMIFIGIAISRTKLSDIRFSRKIMGVLAGRFLVAPLLMAALVLPTGMPILMKQVFIMQAAMPVMTNAPVVSQLYGADDRYAAVAVAETTSLSLIFVPILMFLVQHI</sequence>
<evidence type="ECO:0000256" key="1">
    <source>
        <dbReference type="ARBA" id="ARBA00004651"/>
    </source>
</evidence>
<keyword evidence="10" id="KW-1185">Reference proteome</keyword>
<dbReference type="Pfam" id="PF03547">
    <property type="entry name" value="Mem_trans"/>
    <property type="match status" value="1"/>
</dbReference>
<keyword evidence="7 8" id="KW-0472">Membrane</keyword>
<feature type="transmembrane region" description="Helical" evidence="8">
    <location>
        <begin position="6"/>
        <end position="25"/>
    </location>
</feature>
<feature type="transmembrane region" description="Helical" evidence="8">
    <location>
        <begin position="105"/>
        <end position="125"/>
    </location>
</feature>
<reference evidence="9 10" key="1">
    <citation type="submission" date="2024-01" db="EMBL/GenBank/DDBJ databases">
        <authorList>
            <person name="Botero Cardona J."/>
        </authorList>
    </citation>
    <scope>NUCLEOTIDE SEQUENCE [LARGE SCALE GENOMIC DNA]</scope>
    <source>
        <strain evidence="9 10">LMG 33000</strain>
    </source>
</reference>
<protein>
    <submittedName>
        <fullName evidence="9">AEC (Auxin efflux carrier) family (YfdV)</fullName>
    </submittedName>
</protein>
<dbReference type="EMBL" id="CAWVOH010000004">
    <property type="protein sequence ID" value="CAK8054904.1"/>
    <property type="molecule type" value="Genomic_DNA"/>
</dbReference>
<feature type="transmembrane region" description="Helical" evidence="8">
    <location>
        <begin position="239"/>
        <end position="259"/>
    </location>
</feature>
<dbReference type="InterPro" id="IPR004776">
    <property type="entry name" value="Mem_transp_PIN-like"/>
</dbReference>
<dbReference type="InterPro" id="IPR038770">
    <property type="entry name" value="Na+/solute_symporter_sf"/>
</dbReference>
<keyword evidence="6 8" id="KW-1133">Transmembrane helix</keyword>
<keyword evidence="4" id="KW-1003">Cell membrane</keyword>
<feature type="transmembrane region" description="Helical" evidence="8">
    <location>
        <begin position="170"/>
        <end position="189"/>
    </location>
</feature>
<evidence type="ECO:0000256" key="7">
    <source>
        <dbReference type="ARBA" id="ARBA00023136"/>
    </source>
</evidence>
<feature type="transmembrane region" description="Helical" evidence="8">
    <location>
        <begin position="75"/>
        <end position="93"/>
    </location>
</feature>
<evidence type="ECO:0000256" key="2">
    <source>
        <dbReference type="ARBA" id="ARBA00010145"/>
    </source>
</evidence>
<evidence type="ECO:0000256" key="3">
    <source>
        <dbReference type="ARBA" id="ARBA00022448"/>
    </source>
</evidence>
<evidence type="ECO:0000256" key="4">
    <source>
        <dbReference type="ARBA" id="ARBA00022475"/>
    </source>
</evidence>
<evidence type="ECO:0000313" key="10">
    <source>
        <dbReference type="Proteomes" id="UP001314241"/>
    </source>
</evidence>
<evidence type="ECO:0000256" key="8">
    <source>
        <dbReference type="SAM" id="Phobius"/>
    </source>
</evidence>
<dbReference type="Proteomes" id="UP001314241">
    <property type="component" value="Unassembled WGS sequence"/>
</dbReference>
<evidence type="ECO:0000256" key="6">
    <source>
        <dbReference type="ARBA" id="ARBA00022989"/>
    </source>
</evidence>
<accession>A0ABP0ERF0</accession>